<gene>
    <name evidence="2" type="primary">bshC</name>
    <name evidence="5" type="ordered locus">ACP_1620</name>
</gene>
<evidence type="ECO:0000313" key="5">
    <source>
        <dbReference type="EMBL" id="ACO32944.1"/>
    </source>
</evidence>
<dbReference type="HAMAP" id="MF_01867">
    <property type="entry name" value="BshC"/>
    <property type="match status" value="1"/>
</dbReference>
<reference evidence="5 6" key="1">
    <citation type="journal article" date="2009" name="Appl. Environ. Microbiol.">
        <title>Three genomes from the phylum Acidobacteria provide insight into the lifestyles of these microorganisms in soils.</title>
        <authorList>
            <person name="Ward N.L."/>
            <person name="Challacombe J.F."/>
            <person name="Janssen P.H."/>
            <person name="Henrissat B."/>
            <person name="Coutinho P.M."/>
            <person name="Wu M."/>
            <person name="Xie G."/>
            <person name="Haft D.H."/>
            <person name="Sait M."/>
            <person name="Badger J."/>
            <person name="Barabote R.D."/>
            <person name="Bradley B."/>
            <person name="Brettin T.S."/>
            <person name="Brinkac L.M."/>
            <person name="Bruce D."/>
            <person name="Creasy T."/>
            <person name="Daugherty S.C."/>
            <person name="Davidsen T.M."/>
            <person name="DeBoy R.T."/>
            <person name="Detter J.C."/>
            <person name="Dodson R.J."/>
            <person name="Durkin A.S."/>
            <person name="Ganapathy A."/>
            <person name="Gwinn-Giglio M."/>
            <person name="Han C.S."/>
            <person name="Khouri H."/>
            <person name="Kiss H."/>
            <person name="Kothari S.P."/>
            <person name="Madupu R."/>
            <person name="Nelson K.E."/>
            <person name="Nelson W.C."/>
            <person name="Paulsen I."/>
            <person name="Penn K."/>
            <person name="Ren Q."/>
            <person name="Rosovitz M.J."/>
            <person name="Selengut J.D."/>
            <person name="Shrivastava S."/>
            <person name="Sullivan S.A."/>
            <person name="Tapia R."/>
            <person name="Thompson L.S."/>
            <person name="Watkins K.L."/>
            <person name="Yang Q."/>
            <person name="Yu C."/>
            <person name="Zafar N."/>
            <person name="Zhou L."/>
            <person name="Kuske C.R."/>
        </authorList>
    </citation>
    <scope>NUCLEOTIDE SEQUENCE [LARGE SCALE GENOMIC DNA]</scope>
    <source>
        <strain evidence="6">ATCC 51196 / DSM 11244 / BCRC 80197 / JCM 7670 / NBRC 15755 / NCIMB 13165 / 161</strain>
    </source>
</reference>
<dbReference type="STRING" id="240015.ACP_1620"/>
<protein>
    <recommendedName>
        <fullName evidence="2">Putative cysteine ligase BshC</fullName>
        <ecNumber evidence="2">6.-.-.-</ecNumber>
    </recommendedName>
</protein>
<dbReference type="PIRSF" id="PIRSF012535">
    <property type="entry name" value="UCP012535"/>
    <property type="match status" value="1"/>
</dbReference>
<dbReference type="AlphaFoldDB" id="C1F766"/>
<dbReference type="eggNOG" id="COG4365">
    <property type="taxonomic scope" value="Bacteria"/>
</dbReference>
<dbReference type="InterPro" id="IPR055398">
    <property type="entry name" value="Rossmann-like_BshC"/>
</dbReference>
<sequence length="528" mass="56758">MPNHCSPITILPHLSRLFVDYTASPEPLAPFYAVSPTNANWPQAARPAFAGDRAATAARLAAQNRAFGAGEETFRNIEKLAQGAPVVVTGQQVTLLGGPLFVLYKAATAIERARAAGAVPVFWLASEDHDLDEVNHTTLSTRHELRTLALAVEGAGRPVGGLKLGAGIEAVLNDAAELLGDVPEIDLLRAAYRPEATLAQAFGQWMAKLFEKQGLIVIDASTREWHAAGAHVLRQAIERAAELEALLHARNALLAERGYHAQVLVAGHGSLLFLVDKESGARLPLRRDASGMWHAGRQSYSTPDLLAILDAEPERLSPNALLRPVFQDAILPTAAYIGGPAEIAYFAQTQVLYEALLGAVTPVLPRVSATLIEPAVAKVMAHDEVSLADVLQTRPEDLLQRLGARTMPIEGKRKLAAAGQSLDAELATVTEWMRTLDAGLGRAADTAASKMRYQMNRLRRLAANYQIQKEASLKKHVDAMTHALAPGGHPQERAVAGLSYLAIYGEAVIDAALAEAREMCPGHREIFL</sequence>
<evidence type="ECO:0000256" key="2">
    <source>
        <dbReference type="HAMAP-Rule" id="MF_01867"/>
    </source>
</evidence>
<accession>C1F766</accession>
<evidence type="ECO:0000256" key="1">
    <source>
        <dbReference type="ARBA" id="ARBA00022598"/>
    </source>
</evidence>
<dbReference type="HOGENOM" id="CLU_022249_1_0_0"/>
<proteinExistence type="inferred from homology"/>
<dbReference type="EC" id="6.-.-.-" evidence="2"/>
<dbReference type="InterPro" id="IPR055399">
    <property type="entry name" value="CC_BshC"/>
</dbReference>
<dbReference type="NCBIfam" id="TIGR03998">
    <property type="entry name" value="thiol_BshC"/>
    <property type="match status" value="1"/>
</dbReference>
<feature type="domain" description="Bacillithiol biosynthesis BshC C-terminal coiled-coil" evidence="4">
    <location>
        <begin position="369"/>
        <end position="517"/>
    </location>
</feature>
<evidence type="ECO:0000259" key="3">
    <source>
        <dbReference type="Pfam" id="PF10079"/>
    </source>
</evidence>
<dbReference type="EMBL" id="CP001472">
    <property type="protein sequence ID" value="ACO32944.1"/>
    <property type="molecule type" value="Genomic_DNA"/>
</dbReference>
<name>C1F766_ACIC5</name>
<dbReference type="GO" id="GO:0016874">
    <property type="term" value="F:ligase activity"/>
    <property type="evidence" value="ECO:0007669"/>
    <property type="project" value="UniProtKB-UniRule"/>
</dbReference>
<dbReference type="Pfam" id="PF24850">
    <property type="entry name" value="CC_BshC"/>
    <property type="match status" value="1"/>
</dbReference>
<dbReference type="Pfam" id="PF10079">
    <property type="entry name" value="Rossmann-like_BshC"/>
    <property type="match status" value="1"/>
</dbReference>
<dbReference type="InterPro" id="IPR011199">
    <property type="entry name" value="Bacillithiol_biosynth_BshC"/>
</dbReference>
<dbReference type="OrthoDB" id="9765151at2"/>
<keyword evidence="1 2" id="KW-0436">Ligase</keyword>
<comment type="similarity">
    <text evidence="2">Belongs to the BshC family.</text>
</comment>
<dbReference type="RefSeq" id="WP_015896746.1">
    <property type="nucleotide sequence ID" value="NC_012483.1"/>
</dbReference>
<dbReference type="InParanoid" id="C1F766"/>
<evidence type="ECO:0000313" key="6">
    <source>
        <dbReference type="Proteomes" id="UP000002207"/>
    </source>
</evidence>
<keyword evidence="6" id="KW-1185">Reference proteome</keyword>
<organism evidence="5 6">
    <name type="scientific">Acidobacterium capsulatum (strain ATCC 51196 / DSM 11244 / BCRC 80197 / JCM 7670 / NBRC 15755 / NCIMB 13165 / 161)</name>
    <dbReference type="NCBI Taxonomy" id="240015"/>
    <lineage>
        <taxon>Bacteria</taxon>
        <taxon>Pseudomonadati</taxon>
        <taxon>Acidobacteriota</taxon>
        <taxon>Terriglobia</taxon>
        <taxon>Terriglobales</taxon>
        <taxon>Acidobacteriaceae</taxon>
        <taxon>Acidobacterium</taxon>
    </lineage>
</organism>
<evidence type="ECO:0000259" key="4">
    <source>
        <dbReference type="Pfam" id="PF24850"/>
    </source>
</evidence>
<dbReference type="KEGG" id="aca:ACP_1620"/>
<dbReference type="Proteomes" id="UP000002207">
    <property type="component" value="Chromosome"/>
</dbReference>
<feature type="domain" description="Bacillithiol biosynthesis BshC N-terminal Rossmann-like" evidence="3">
    <location>
        <begin position="13"/>
        <end position="366"/>
    </location>
</feature>